<dbReference type="GO" id="GO:0043565">
    <property type="term" value="F:sequence-specific DNA binding"/>
    <property type="evidence" value="ECO:0007669"/>
    <property type="project" value="TreeGrafter"/>
</dbReference>
<organism evidence="9 10">
    <name type="scientific">Vitis rotundifolia</name>
    <name type="common">Muscadine grape</name>
    <dbReference type="NCBI Taxonomy" id="103349"/>
    <lineage>
        <taxon>Eukaryota</taxon>
        <taxon>Viridiplantae</taxon>
        <taxon>Streptophyta</taxon>
        <taxon>Embryophyta</taxon>
        <taxon>Tracheophyta</taxon>
        <taxon>Spermatophyta</taxon>
        <taxon>Magnoliopsida</taxon>
        <taxon>eudicotyledons</taxon>
        <taxon>Gunneridae</taxon>
        <taxon>Pentapetalae</taxon>
        <taxon>rosids</taxon>
        <taxon>Vitales</taxon>
        <taxon>Vitaceae</taxon>
        <taxon>Viteae</taxon>
        <taxon>Vitis</taxon>
    </lineage>
</organism>
<dbReference type="InterPro" id="IPR023342">
    <property type="entry name" value="APO_dom"/>
</dbReference>
<feature type="domain" description="APO" evidence="8">
    <location>
        <begin position="572"/>
        <end position="655"/>
    </location>
</feature>
<comment type="subcellular location">
    <subcellularLocation>
        <location evidence="1">Nucleus</location>
    </subcellularLocation>
</comment>
<comment type="caution">
    <text evidence="9">The sequence shown here is derived from an EMBL/GenBank/DDBJ whole genome shotgun (WGS) entry which is preliminary data.</text>
</comment>
<sequence length="677" mass="76592">MDNTEEFKNYWETNMFLQSEEFDSWGLDEAFSGYYDSSSPDGAASSAASKNIVSERNRRKKLNERLFALRAVVPNISKMDKASIIKDAIDYIQDLHEQERRIQAEISELESGKSKKSPPGYEFEQEIPVLVSKSKKKRTQHCYDSGGSRVSPIEVLELRVVYMGEKTLVVSLTCSKRTDTMVKLCEVFESLKLKIITANITAFSGRLLKTVFVEADEEEKDLLKVKIETAIAALNDPQSPMKATFVLSALVSTGADDSNPPHPVKTRNPRVTGELERRMLPRQIRNLRKIVVQNSFASLIELGKFKLPCRSFSTNSTCKELPRKLKKSERKPWVTSVNELKCKARLQKQARQEVSEITLRPPENGLLVKGLVPFAHEVYAARAKLFTCVSMVVKSTIIYSCRLCGEVHVGHPPHKIRTCNVTGSPASKEHVWEIGGLEHVLPLVESFHLYDRLGRAVSHNERLQVDQIPAIVELCIQAGLDIPEYPTRRRTFPVYNVAGRMIDFEKRFPKYDSPGKDINAYGFWEKRNQSSENKSMHLLADDVQGFATRGMEAWEKMWLGASKLMQKYAVQTCGYCSEVQVGPKGHRVRNCQAYKHQMRDGQHAWQEATVDDLIPPVHVWHVQDGGLLVNGLQRYYGKLPAVVELFAQAGANVGENYVAMMREDVAVPGLDEEKWVV</sequence>
<keyword evidence="10" id="KW-1185">Reference proteome</keyword>
<feature type="domain" description="BHLH" evidence="7">
    <location>
        <begin position="46"/>
        <end position="95"/>
    </location>
</feature>
<comment type="subunit">
    <text evidence="2">Homodimer.</text>
</comment>
<evidence type="ECO:0000259" key="8">
    <source>
        <dbReference type="PROSITE" id="PS51499"/>
    </source>
</evidence>
<dbReference type="GO" id="GO:0046983">
    <property type="term" value="F:protein dimerization activity"/>
    <property type="evidence" value="ECO:0007669"/>
    <property type="project" value="InterPro"/>
</dbReference>
<evidence type="ECO:0000256" key="6">
    <source>
        <dbReference type="ARBA" id="ARBA00023242"/>
    </source>
</evidence>
<name>A0AA38ZI34_VITRO</name>
<dbReference type="InterPro" id="IPR054502">
    <property type="entry name" value="bHLH-TF_ACT-like_plant"/>
</dbReference>
<dbReference type="EMBL" id="JARBHA010000011">
    <property type="protein sequence ID" value="KAJ9689327.1"/>
    <property type="molecule type" value="Genomic_DNA"/>
</dbReference>
<dbReference type="InterPro" id="IPR011598">
    <property type="entry name" value="bHLH_dom"/>
</dbReference>
<dbReference type="GO" id="GO:0003700">
    <property type="term" value="F:DNA-binding transcription factor activity"/>
    <property type="evidence" value="ECO:0007669"/>
    <property type="project" value="TreeGrafter"/>
</dbReference>
<dbReference type="Pfam" id="PF05634">
    <property type="entry name" value="APO_RNA-bind"/>
    <property type="match status" value="2"/>
</dbReference>
<evidence type="ECO:0000256" key="2">
    <source>
        <dbReference type="ARBA" id="ARBA00011738"/>
    </source>
</evidence>
<keyword evidence="5" id="KW-0804">Transcription</keyword>
<accession>A0AA38ZI34</accession>
<dbReference type="FunFam" id="4.10.280.10:FF:000096">
    <property type="entry name" value="Basic helix-loop-helix (BHLH) DNA-binding superfamily protein"/>
    <property type="match status" value="1"/>
</dbReference>
<dbReference type="Pfam" id="PF22754">
    <property type="entry name" value="bHLH-TF_ACT-like_plant"/>
    <property type="match status" value="1"/>
</dbReference>
<evidence type="ECO:0000256" key="5">
    <source>
        <dbReference type="ARBA" id="ARBA00023163"/>
    </source>
</evidence>
<evidence type="ECO:0000256" key="1">
    <source>
        <dbReference type="ARBA" id="ARBA00004123"/>
    </source>
</evidence>
<dbReference type="PANTHER" id="PTHR31945">
    <property type="entry name" value="TRANSCRIPTION FACTOR SCREAM2-RELATED"/>
    <property type="match status" value="1"/>
</dbReference>
<evidence type="ECO:0000259" key="7">
    <source>
        <dbReference type="PROSITE" id="PS50888"/>
    </source>
</evidence>
<keyword evidence="3" id="KW-0805">Transcription regulation</keyword>
<dbReference type="GO" id="GO:0005634">
    <property type="term" value="C:nucleus"/>
    <property type="evidence" value="ECO:0007669"/>
    <property type="project" value="UniProtKB-SubCell"/>
</dbReference>
<reference evidence="9 10" key="1">
    <citation type="journal article" date="2023" name="BMC Biotechnol.">
        <title>Vitis rotundifolia cv Carlos genome sequencing.</title>
        <authorList>
            <person name="Huff M."/>
            <person name="Hulse-Kemp A."/>
            <person name="Scheffler B."/>
            <person name="Youngblood R."/>
            <person name="Simpson S."/>
            <person name="Babiker E."/>
            <person name="Staton M."/>
        </authorList>
    </citation>
    <scope>NUCLEOTIDE SEQUENCE [LARGE SCALE GENOMIC DNA]</scope>
    <source>
        <tissue evidence="9">Leaf</tissue>
    </source>
</reference>
<dbReference type="Gene3D" id="4.10.280.10">
    <property type="entry name" value="Helix-loop-helix DNA-binding domain"/>
    <property type="match status" value="1"/>
</dbReference>
<evidence type="ECO:0000313" key="10">
    <source>
        <dbReference type="Proteomes" id="UP001168098"/>
    </source>
</evidence>
<dbReference type="GO" id="GO:0003723">
    <property type="term" value="F:RNA binding"/>
    <property type="evidence" value="ECO:0007669"/>
    <property type="project" value="InterPro"/>
</dbReference>
<dbReference type="PROSITE" id="PS51499">
    <property type="entry name" value="APO"/>
    <property type="match status" value="2"/>
</dbReference>
<protein>
    <submittedName>
        <fullName evidence="9">Uncharacterized protein</fullName>
    </submittedName>
</protein>
<evidence type="ECO:0000313" key="9">
    <source>
        <dbReference type="EMBL" id="KAJ9689327.1"/>
    </source>
</evidence>
<dbReference type="InterPro" id="IPR051358">
    <property type="entry name" value="TF_AMS/ICE1/BHLH6-like"/>
</dbReference>
<keyword evidence="6" id="KW-0539">Nucleus</keyword>
<dbReference type="InterPro" id="IPR036638">
    <property type="entry name" value="HLH_DNA-bd_sf"/>
</dbReference>
<dbReference type="AlphaFoldDB" id="A0AA38ZI34"/>
<dbReference type="SUPFAM" id="SSF47459">
    <property type="entry name" value="HLH, helix-loop-helix DNA-binding domain"/>
    <property type="match status" value="1"/>
</dbReference>
<dbReference type="PANTHER" id="PTHR31945:SF26">
    <property type="entry name" value="TRANSCRIPTION FACTOR BHLH35"/>
    <property type="match status" value="1"/>
</dbReference>
<dbReference type="PROSITE" id="PS50888">
    <property type="entry name" value="BHLH"/>
    <property type="match status" value="1"/>
</dbReference>
<keyword evidence="4" id="KW-0238">DNA-binding</keyword>
<dbReference type="Proteomes" id="UP001168098">
    <property type="component" value="Unassembled WGS sequence"/>
</dbReference>
<dbReference type="SMART" id="SM00353">
    <property type="entry name" value="HLH"/>
    <property type="match status" value="1"/>
</dbReference>
<evidence type="ECO:0000256" key="4">
    <source>
        <dbReference type="ARBA" id="ARBA00023125"/>
    </source>
</evidence>
<evidence type="ECO:0000256" key="3">
    <source>
        <dbReference type="ARBA" id="ARBA00023015"/>
    </source>
</evidence>
<dbReference type="Pfam" id="PF00010">
    <property type="entry name" value="HLH"/>
    <property type="match status" value="1"/>
</dbReference>
<feature type="domain" description="APO" evidence="8">
    <location>
        <begin position="400"/>
        <end position="484"/>
    </location>
</feature>
<gene>
    <name evidence="9" type="ORF">PVL29_014821</name>
</gene>
<proteinExistence type="predicted"/>